<dbReference type="Proteomes" id="UP001142372">
    <property type="component" value="Unassembled WGS sequence"/>
</dbReference>
<organism evidence="1 2">
    <name type="scientific">Leifsonia poae</name>
    <dbReference type="NCBI Taxonomy" id="110933"/>
    <lineage>
        <taxon>Bacteria</taxon>
        <taxon>Bacillati</taxon>
        <taxon>Actinomycetota</taxon>
        <taxon>Actinomycetes</taxon>
        <taxon>Micrococcales</taxon>
        <taxon>Microbacteriaceae</taxon>
        <taxon>Leifsonia</taxon>
    </lineage>
</organism>
<sequence>MRYSQRGMVEKHFTEPPKSAPQIILAAALGAIEGGYEFDRKVWQHAGTPAYLLQLRDWGYKLSEIA</sequence>
<dbReference type="RefSeq" id="WP_271175454.1">
    <property type="nucleotide sequence ID" value="NZ_BAAAJO010000001.1"/>
</dbReference>
<keyword evidence="2" id="KW-1185">Reference proteome</keyword>
<evidence type="ECO:0000313" key="2">
    <source>
        <dbReference type="Proteomes" id="UP001142372"/>
    </source>
</evidence>
<accession>A0A9W6LYM8</accession>
<reference evidence="1" key="1">
    <citation type="journal article" date="2014" name="Int. J. Syst. Evol. Microbiol.">
        <title>Complete genome sequence of Corynebacterium casei LMG S-19264T (=DSM 44701T), isolated from a smear-ripened cheese.</title>
        <authorList>
            <consortium name="US DOE Joint Genome Institute (JGI-PGF)"/>
            <person name="Walter F."/>
            <person name="Albersmeier A."/>
            <person name="Kalinowski J."/>
            <person name="Ruckert C."/>
        </authorList>
    </citation>
    <scope>NUCLEOTIDE SEQUENCE</scope>
    <source>
        <strain evidence="1">VKM Ac-1401</strain>
    </source>
</reference>
<evidence type="ECO:0000313" key="1">
    <source>
        <dbReference type="EMBL" id="GLJ74762.1"/>
    </source>
</evidence>
<proteinExistence type="predicted"/>
<name>A0A9W6LYM8_9MICO</name>
<comment type="caution">
    <text evidence="1">The sequence shown here is derived from an EMBL/GenBank/DDBJ whole genome shotgun (WGS) entry which is preliminary data.</text>
</comment>
<protein>
    <submittedName>
        <fullName evidence="1">Uncharacterized protein</fullName>
    </submittedName>
</protein>
<dbReference type="AlphaFoldDB" id="A0A9W6LYM8"/>
<gene>
    <name evidence="1" type="ORF">GCM10017584_03350</name>
</gene>
<reference evidence="1" key="2">
    <citation type="submission" date="2023-01" db="EMBL/GenBank/DDBJ databases">
        <authorList>
            <person name="Sun Q."/>
            <person name="Evtushenko L."/>
        </authorList>
    </citation>
    <scope>NUCLEOTIDE SEQUENCE</scope>
    <source>
        <strain evidence="1">VKM Ac-1401</strain>
    </source>
</reference>
<dbReference type="EMBL" id="BSEN01000001">
    <property type="protein sequence ID" value="GLJ74762.1"/>
    <property type="molecule type" value="Genomic_DNA"/>
</dbReference>